<dbReference type="GO" id="GO:0005634">
    <property type="term" value="C:nucleus"/>
    <property type="evidence" value="ECO:0007669"/>
    <property type="project" value="TreeGrafter"/>
</dbReference>
<dbReference type="PANTHER" id="PTHR13483">
    <property type="entry name" value="BOX C_D SNORNA PROTEIN 1-RELATED"/>
    <property type="match status" value="1"/>
</dbReference>
<evidence type="ECO:0000256" key="13">
    <source>
        <dbReference type="PROSITE-ProRule" id="PRU00453"/>
    </source>
</evidence>
<gene>
    <name evidence="16" type="ORF">M501DRAFT_1013764</name>
</gene>
<proteinExistence type="inferred from homology"/>
<dbReference type="SUPFAM" id="SSF144232">
    <property type="entry name" value="HIT/MYND zinc finger-like"/>
    <property type="match status" value="1"/>
</dbReference>
<dbReference type="GO" id="GO:0000492">
    <property type="term" value="P:box C/D snoRNP assembly"/>
    <property type="evidence" value="ECO:0007669"/>
    <property type="project" value="TreeGrafter"/>
</dbReference>
<evidence type="ECO:0000256" key="14">
    <source>
        <dbReference type="SAM" id="MobiDB-lite"/>
    </source>
</evidence>
<dbReference type="PANTHER" id="PTHR13483:SF11">
    <property type="entry name" value="ZINC FINGER HIT DOMAIN-CONTAINING PROTEIN 3"/>
    <property type="match status" value="1"/>
</dbReference>
<dbReference type="PROSITE" id="PS51083">
    <property type="entry name" value="ZF_HIT"/>
    <property type="match status" value="1"/>
</dbReference>
<feature type="compositionally biased region" description="Basic and acidic residues" evidence="14">
    <location>
        <begin position="201"/>
        <end position="220"/>
    </location>
</feature>
<accession>A0A9P4SGD4</accession>
<comment type="caution">
    <text evidence="16">The sequence shown here is derived from an EMBL/GenBank/DDBJ whole genome shotgun (WGS) entry which is preliminary data.</text>
</comment>
<comment type="function">
    <text evidence="8">Required for box C/D snoRNAs accumulation involved in snoRNA processing, snoRNA transport to the nucleolus and ribosome biogenesis.</text>
</comment>
<evidence type="ECO:0000256" key="12">
    <source>
        <dbReference type="ARBA" id="ARBA00077531"/>
    </source>
</evidence>
<evidence type="ECO:0000256" key="9">
    <source>
        <dbReference type="ARBA" id="ARBA00049654"/>
    </source>
</evidence>
<dbReference type="CDD" id="cd23023">
    <property type="entry name" value="zf-HIT_BCD1"/>
    <property type="match status" value="1"/>
</dbReference>
<dbReference type="Pfam" id="PF04438">
    <property type="entry name" value="zf-HIT"/>
    <property type="match status" value="1"/>
</dbReference>
<dbReference type="EMBL" id="MU006090">
    <property type="protein sequence ID" value="KAF2842421.1"/>
    <property type="molecule type" value="Genomic_DNA"/>
</dbReference>
<feature type="domain" description="HIT-type" evidence="15">
    <location>
        <begin position="11"/>
        <end position="45"/>
    </location>
</feature>
<keyword evidence="2" id="KW-0690">Ribosome biogenesis</keyword>
<keyword evidence="1" id="KW-1017">Isopeptide bond</keyword>
<evidence type="ECO:0000256" key="7">
    <source>
        <dbReference type="ARBA" id="ARBA00022843"/>
    </source>
</evidence>
<keyword evidence="7" id="KW-0832">Ubl conjugation</keyword>
<dbReference type="FunFam" id="3.30.60.190:FF:000001">
    <property type="entry name" value="box C/D snoRNA protein 1"/>
    <property type="match status" value="1"/>
</dbReference>
<dbReference type="GO" id="GO:0048254">
    <property type="term" value="P:snoRNA localization"/>
    <property type="evidence" value="ECO:0007669"/>
    <property type="project" value="TreeGrafter"/>
</dbReference>
<evidence type="ECO:0000256" key="4">
    <source>
        <dbReference type="ARBA" id="ARBA00022723"/>
    </source>
</evidence>
<feature type="region of interest" description="Disordered" evidence="14">
    <location>
        <begin position="186"/>
        <end position="220"/>
    </location>
</feature>
<evidence type="ECO:0000256" key="1">
    <source>
        <dbReference type="ARBA" id="ARBA00022499"/>
    </source>
</evidence>
<evidence type="ECO:0000256" key="2">
    <source>
        <dbReference type="ARBA" id="ARBA00022517"/>
    </source>
</evidence>
<dbReference type="GO" id="GO:0008270">
    <property type="term" value="F:zinc ion binding"/>
    <property type="evidence" value="ECO:0007669"/>
    <property type="project" value="UniProtKB-UniRule"/>
</dbReference>
<name>A0A9P4SGD4_9PEZI</name>
<evidence type="ECO:0000313" key="16">
    <source>
        <dbReference type="EMBL" id="KAF2842421.1"/>
    </source>
</evidence>
<sequence>MTDHVLLSDLCSICNNKAPKYRCPRCATQTCSLPCYKRHQAWAQCSGKRDPTTFVSKSRLTTAAGIDHDFNFLASIEQAFEKAEEKSQDVGLEVSNSKRFEPSKDSGFRQHLDKTGVFILKAPTGMTRQKENNTNWSKKHRMIMWTVEWSHQDRGRDLDRVREDIPLVKAYADHLHSKLILSKKRKRDSTEVVDNPSSSNTRKESLTPHDTSAKEQSPKTCEDITSIVQKMYFYLVKPRTSGSKDVLIPVQSSEPLSQCLKDRTILEFPTIFALQYPPTDLPEPYVLEKAYLEQSRQDMVELQQIVAEADSSSLLNDHHSQTPNDSKNILNSQKILQVLKQDVRSLT</sequence>
<evidence type="ECO:0000256" key="5">
    <source>
        <dbReference type="ARBA" id="ARBA00022771"/>
    </source>
</evidence>
<dbReference type="InterPro" id="IPR007529">
    <property type="entry name" value="Znf_HIT"/>
</dbReference>
<keyword evidence="17" id="KW-1185">Reference proteome</keyword>
<comment type="similarity">
    <text evidence="9">Belongs to the BCD1 family.</text>
</comment>
<evidence type="ECO:0000256" key="10">
    <source>
        <dbReference type="ARBA" id="ARBA00061949"/>
    </source>
</evidence>
<dbReference type="Proteomes" id="UP000799429">
    <property type="component" value="Unassembled WGS sequence"/>
</dbReference>
<dbReference type="GO" id="GO:0000463">
    <property type="term" value="P:maturation of LSU-rRNA from tricistronic rRNA transcript (SSU-rRNA, 5.8S rRNA, LSU-rRNA)"/>
    <property type="evidence" value="ECO:0007669"/>
    <property type="project" value="TreeGrafter"/>
</dbReference>
<keyword evidence="5 13" id="KW-0863">Zinc-finger</keyword>
<keyword evidence="3" id="KW-0597">Phosphoprotein</keyword>
<evidence type="ECO:0000256" key="11">
    <source>
        <dbReference type="ARBA" id="ARBA00068630"/>
    </source>
</evidence>
<dbReference type="InterPro" id="IPR051639">
    <property type="entry name" value="BCD1"/>
</dbReference>
<dbReference type="InterPro" id="IPR057721">
    <property type="entry name" value="BCD1_alpha/beta"/>
</dbReference>
<comment type="subunit">
    <text evidence="10">Interacts with FBL, SNU13, NOP58, NUFIP1, RUVBL1, RUVBL2 and TAF9. Interacts (via HIT-type zinc finger) with the RUVBL1/RUVBL2 complex in the presence of ADP.</text>
</comment>
<evidence type="ECO:0000256" key="8">
    <source>
        <dbReference type="ARBA" id="ARBA00049598"/>
    </source>
</evidence>
<reference evidence="16" key="1">
    <citation type="journal article" date="2020" name="Stud. Mycol.">
        <title>101 Dothideomycetes genomes: a test case for predicting lifestyles and emergence of pathogens.</title>
        <authorList>
            <person name="Haridas S."/>
            <person name="Albert R."/>
            <person name="Binder M."/>
            <person name="Bloem J."/>
            <person name="Labutti K."/>
            <person name="Salamov A."/>
            <person name="Andreopoulos B."/>
            <person name="Baker S."/>
            <person name="Barry K."/>
            <person name="Bills G."/>
            <person name="Bluhm B."/>
            <person name="Cannon C."/>
            <person name="Castanera R."/>
            <person name="Culley D."/>
            <person name="Daum C."/>
            <person name="Ezra D."/>
            <person name="Gonzalez J."/>
            <person name="Henrissat B."/>
            <person name="Kuo A."/>
            <person name="Liang C."/>
            <person name="Lipzen A."/>
            <person name="Lutzoni F."/>
            <person name="Magnuson J."/>
            <person name="Mondo S."/>
            <person name="Nolan M."/>
            <person name="Ohm R."/>
            <person name="Pangilinan J."/>
            <person name="Park H.-J."/>
            <person name="Ramirez L."/>
            <person name="Alfaro M."/>
            <person name="Sun H."/>
            <person name="Tritt A."/>
            <person name="Yoshinaga Y."/>
            <person name="Zwiers L.-H."/>
            <person name="Turgeon B."/>
            <person name="Goodwin S."/>
            <person name="Spatafora J."/>
            <person name="Crous P."/>
            <person name="Grigoriev I."/>
        </authorList>
    </citation>
    <scope>NUCLEOTIDE SEQUENCE</scope>
    <source>
        <strain evidence="16">CBS 101060</strain>
    </source>
</reference>
<evidence type="ECO:0000313" key="17">
    <source>
        <dbReference type="Proteomes" id="UP000799429"/>
    </source>
</evidence>
<dbReference type="AlphaFoldDB" id="A0A9P4SGD4"/>
<evidence type="ECO:0000256" key="3">
    <source>
        <dbReference type="ARBA" id="ARBA00022553"/>
    </source>
</evidence>
<dbReference type="Gene3D" id="3.30.60.190">
    <property type="match status" value="1"/>
</dbReference>
<evidence type="ECO:0000259" key="15">
    <source>
        <dbReference type="PROSITE" id="PS51083"/>
    </source>
</evidence>
<evidence type="ECO:0000256" key="6">
    <source>
        <dbReference type="ARBA" id="ARBA00022833"/>
    </source>
</evidence>
<protein>
    <recommendedName>
        <fullName evidence="11">Box C/D snoRNA protein 1</fullName>
    </recommendedName>
    <alternativeName>
        <fullName evidence="12">Zinc finger HIT domain-containing protein 6</fullName>
    </alternativeName>
</protein>
<dbReference type="OrthoDB" id="272357at2759"/>
<organism evidence="16 17">
    <name type="scientific">Patellaria atrata CBS 101060</name>
    <dbReference type="NCBI Taxonomy" id="1346257"/>
    <lineage>
        <taxon>Eukaryota</taxon>
        <taxon>Fungi</taxon>
        <taxon>Dikarya</taxon>
        <taxon>Ascomycota</taxon>
        <taxon>Pezizomycotina</taxon>
        <taxon>Dothideomycetes</taxon>
        <taxon>Dothideomycetes incertae sedis</taxon>
        <taxon>Patellariales</taxon>
        <taxon>Patellariaceae</taxon>
        <taxon>Patellaria</taxon>
    </lineage>
</organism>
<dbReference type="Pfam" id="PF25790">
    <property type="entry name" value="BCD1"/>
    <property type="match status" value="1"/>
</dbReference>
<keyword evidence="6" id="KW-0862">Zinc</keyword>
<dbReference type="GO" id="GO:0070761">
    <property type="term" value="C:pre-snoRNP complex"/>
    <property type="evidence" value="ECO:0007669"/>
    <property type="project" value="TreeGrafter"/>
</dbReference>
<keyword evidence="4" id="KW-0479">Metal-binding</keyword>